<dbReference type="AlphaFoldDB" id="S3HR22"/>
<accession>S3HR22</accession>
<dbReference type="HOGENOM" id="CLU_1617671_0_0_5"/>
<dbReference type="EMBL" id="AEYE02000029">
    <property type="protein sequence ID" value="EPE95691.1"/>
    <property type="molecule type" value="Genomic_DNA"/>
</dbReference>
<evidence type="ECO:0000313" key="1">
    <source>
        <dbReference type="EMBL" id="EPE95691.1"/>
    </source>
</evidence>
<dbReference type="STRING" id="990285.RGCCGE502_22615"/>
<evidence type="ECO:0000313" key="2">
    <source>
        <dbReference type="Proteomes" id="UP000014411"/>
    </source>
</evidence>
<sequence length="172" mass="19303">MAKPLKRISDEEFYAMMADATPFEAVIRSAIVIETEIEEIFRLAFADPSAITDLKLTYAQKVGLVIGLGMDPRLATPLKALAKLRNDFAHKLDAKFDNSDADNFYSSFAKEDKKVINEVLRAMPGNKKTDGTHRAFKEFEERKKLSLCVVTLRSAIVAAQRQVTRLLEPLPD</sequence>
<proteinExistence type="predicted"/>
<dbReference type="SUPFAM" id="SSF158668">
    <property type="entry name" value="MtlR-like"/>
    <property type="match status" value="1"/>
</dbReference>
<protein>
    <recommendedName>
        <fullName evidence="3">Mannitol repressor protein</fullName>
    </recommendedName>
</protein>
<reference evidence="1 2" key="1">
    <citation type="journal article" date="2012" name="J. Bacteriol.">
        <title>Genome sequence of Rhizobium grahamii CCGE502, a broad-host-range symbiont with low nodulation competitiveness in Phaseolus vulgaris.</title>
        <authorList>
            <person name="Althabegoiti M.J."/>
            <person name="Lozano L."/>
            <person name="Torres-Tejerizo G."/>
            <person name="Ormeno-Orrillo E."/>
            <person name="Rogel M.A."/>
            <person name="Gonzalez V."/>
            <person name="Martinez-Romero E."/>
        </authorList>
    </citation>
    <scope>NUCLEOTIDE SEQUENCE [LARGE SCALE GENOMIC DNA]</scope>
    <source>
        <strain evidence="1 2">CCGE 502</strain>
    </source>
</reference>
<dbReference type="RefSeq" id="WP_016556473.1">
    <property type="nucleotide sequence ID" value="NZ_AEYE02000029.1"/>
</dbReference>
<dbReference type="Proteomes" id="UP000014411">
    <property type="component" value="Unassembled WGS sequence"/>
</dbReference>
<gene>
    <name evidence="1" type="ORF">RGCCGE502_22615</name>
</gene>
<evidence type="ECO:0008006" key="3">
    <source>
        <dbReference type="Google" id="ProtNLM"/>
    </source>
</evidence>
<comment type="caution">
    <text evidence="1">The sequence shown here is derived from an EMBL/GenBank/DDBJ whole genome shotgun (WGS) entry which is preliminary data.</text>
</comment>
<name>S3HR22_9HYPH</name>
<dbReference type="eggNOG" id="ENOG502ZY55">
    <property type="taxonomic scope" value="Bacteria"/>
</dbReference>
<keyword evidence="2" id="KW-1185">Reference proteome</keyword>
<organism evidence="1 2">
    <name type="scientific">Rhizobium grahamii CCGE 502</name>
    <dbReference type="NCBI Taxonomy" id="990285"/>
    <lineage>
        <taxon>Bacteria</taxon>
        <taxon>Pseudomonadati</taxon>
        <taxon>Pseudomonadota</taxon>
        <taxon>Alphaproteobacteria</taxon>
        <taxon>Hyphomicrobiales</taxon>
        <taxon>Rhizobiaceae</taxon>
        <taxon>Rhizobium/Agrobacterium group</taxon>
        <taxon>Rhizobium</taxon>
    </lineage>
</organism>
<dbReference type="InterPro" id="IPR038026">
    <property type="entry name" value="MtlR-like_sf"/>
</dbReference>